<evidence type="ECO:0000313" key="1">
    <source>
        <dbReference type="EMBL" id="KAE9523101.1"/>
    </source>
</evidence>
<accession>A0A6G0SZJ2</accession>
<dbReference type="EMBL" id="VYZN01000222">
    <property type="protein sequence ID" value="KAE9523101.1"/>
    <property type="molecule type" value="Genomic_DNA"/>
</dbReference>
<dbReference type="Proteomes" id="UP000475862">
    <property type="component" value="Unassembled WGS sequence"/>
</dbReference>
<dbReference type="OrthoDB" id="6776103at2759"/>
<dbReference type="PANTHER" id="PTHR33053">
    <property type="entry name" value="PROTEIN, PUTATIVE-RELATED"/>
    <property type="match status" value="1"/>
</dbReference>
<name>A0A6G0SZJ2_APHGL</name>
<proteinExistence type="predicted"/>
<keyword evidence="2" id="KW-1185">Reference proteome</keyword>
<evidence type="ECO:0000313" key="2">
    <source>
        <dbReference type="Proteomes" id="UP000475862"/>
    </source>
</evidence>
<comment type="caution">
    <text evidence="1">The sequence shown here is derived from an EMBL/GenBank/DDBJ whole genome shotgun (WGS) entry which is preliminary data.</text>
</comment>
<sequence>MMISDENSFELLVKDWFRHGAQHTKRDALASLGRYLIFLEKNKKTIENMSLRHFRRYINEILNQNITSTMEKVNPTKEVCLQAISTNPLLPNIEIHNIEIPVGLSCENMMNFNYTSQLELPPLTNNSVNLEGFELPKDVRTLMKTPKKHDVIDLDPGKYIHFSLEKMLIHLLTYFQNNMSNLVEINIDFNIDGLPLAKSSKQQFWPILCSILNLPKISDAVFAVGIYYDTHCKPSSIEEFLNPFINELINLLNSGITVSNNKTSKIKINQIICDAPAKAFLLNVKGHNSRFGCNTCCEEGQLKKSIKHSHYPLQEAANRIIENMNIMYNVNNKISAQISYILGKESENNLNFSISNPGISCYDSITILNANYKLCINAPKNNYVMLLNNQVACIKQIIYKHNDDKVLLSVSTFKNSAYFKSIAISSDILDSIIIDLSSQSDSIEISLDKIKYKCFCIQMSDNATVFTLSHNITS</sequence>
<reference evidence="1 2" key="1">
    <citation type="submission" date="2019-08" db="EMBL/GenBank/DDBJ databases">
        <title>The genome of the soybean aphid Biotype 1, its phylome, world population structure and adaptation to the North American continent.</title>
        <authorList>
            <person name="Giordano R."/>
            <person name="Donthu R.K."/>
            <person name="Hernandez A.G."/>
            <person name="Wright C.L."/>
            <person name="Zimin A.V."/>
        </authorList>
    </citation>
    <scope>NUCLEOTIDE SEQUENCE [LARGE SCALE GENOMIC DNA]</scope>
    <source>
        <tissue evidence="1">Whole aphids</tissue>
    </source>
</reference>
<dbReference type="PANTHER" id="PTHR33053:SF24">
    <property type="entry name" value="TRANSPOSASE DOMAIN-CONTAINING PROTEIN"/>
    <property type="match status" value="1"/>
</dbReference>
<organism evidence="1 2">
    <name type="scientific">Aphis glycines</name>
    <name type="common">Soybean aphid</name>
    <dbReference type="NCBI Taxonomy" id="307491"/>
    <lineage>
        <taxon>Eukaryota</taxon>
        <taxon>Metazoa</taxon>
        <taxon>Ecdysozoa</taxon>
        <taxon>Arthropoda</taxon>
        <taxon>Hexapoda</taxon>
        <taxon>Insecta</taxon>
        <taxon>Pterygota</taxon>
        <taxon>Neoptera</taxon>
        <taxon>Paraneoptera</taxon>
        <taxon>Hemiptera</taxon>
        <taxon>Sternorrhyncha</taxon>
        <taxon>Aphidomorpha</taxon>
        <taxon>Aphidoidea</taxon>
        <taxon>Aphididae</taxon>
        <taxon>Aphidini</taxon>
        <taxon>Aphis</taxon>
        <taxon>Aphis</taxon>
    </lineage>
</organism>
<dbReference type="AlphaFoldDB" id="A0A6G0SZJ2"/>
<gene>
    <name evidence="1" type="ORF">AGLY_016507</name>
</gene>
<protein>
    <submittedName>
        <fullName evidence="1">Uncharacterized protein</fullName>
    </submittedName>
</protein>